<protein>
    <submittedName>
        <fullName evidence="2">Uncharacterized protein</fullName>
    </submittedName>
</protein>
<evidence type="ECO:0000313" key="3">
    <source>
        <dbReference type="Proteomes" id="UP000006062"/>
    </source>
</evidence>
<dbReference type="KEGG" id="tvi:Thivi_4383"/>
<organism evidence="2 3">
    <name type="scientific">Thiocystis violascens (strain ATCC 17096 / DSM 198 / 6111)</name>
    <name type="common">Chromatium violascens</name>
    <dbReference type="NCBI Taxonomy" id="765911"/>
    <lineage>
        <taxon>Bacteria</taxon>
        <taxon>Pseudomonadati</taxon>
        <taxon>Pseudomonadota</taxon>
        <taxon>Gammaproteobacteria</taxon>
        <taxon>Chromatiales</taxon>
        <taxon>Chromatiaceae</taxon>
        <taxon>Thiocystis</taxon>
    </lineage>
</organism>
<dbReference type="HOGENOM" id="CLU_3049016_0_0_6"/>
<proteinExistence type="predicted"/>
<dbReference type="RefSeq" id="WP_014780563.1">
    <property type="nucleotide sequence ID" value="NC_018012.1"/>
</dbReference>
<feature type="region of interest" description="Disordered" evidence="1">
    <location>
        <begin position="1"/>
        <end position="26"/>
    </location>
</feature>
<keyword evidence="3" id="KW-1185">Reference proteome</keyword>
<name>I3YGR9_THIV6</name>
<evidence type="ECO:0000256" key="1">
    <source>
        <dbReference type="SAM" id="MobiDB-lite"/>
    </source>
</evidence>
<sequence>MTTPELDSASIKPRIRAESATKSPAPSGARAVCFLARETVYSSAYRNEKLYERD</sequence>
<accession>I3YGR9</accession>
<evidence type="ECO:0000313" key="2">
    <source>
        <dbReference type="EMBL" id="AFL76187.1"/>
    </source>
</evidence>
<gene>
    <name evidence="2" type="ordered locus">Thivi_4383</name>
</gene>
<dbReference type="AlphaFoldDB" id="I3YGR9"/>
<dbReference type="Proteomes" id="UP000006062">
    <property type="component" value="Chromosome"/>
</dbReference>
<dbReference type="EMBL" id="CP003154">
    <property type="protein sequence ID" value="AFL76187.1"/>
    <property type="molecule type" value="Genomic_DNA"/>
</dbReference>
<reference evidence="2 3" key="1">
    <citation type="submission" date="2012-06" db="EMBL/GenBank/DDBJ databases">
        <title>Complete sequence of Thiocystis violascens DSM 198.</title>
        <authorList>
            <consortium name="US DOE Joint Genome Institute"/>
            <person name="Lucas S."/>
            <person name="Han J."/>
            <person name="Lapidus A."/>
            <person name="Cheng J.-F."/>
            <person name="Goodwin L."/>
            <person name="Pitluck S."/>
            <person name="Peters L."/>
            <person name="Ovchinnikova G."/>
            <person name="Teshima H."/>
            <person name="Detter J.C."/>
            <person name="Han C."/>
            <person name="Tapia R."/>
            <person name="Land M."/>
            <person name="Hauser L."/>
            <person name="Kyrpides N."/>
            <person name="Ivanova N."/>
            <person name="Pagani I."/>
            <person name="Vogl K."/>
            <person name="Liu Z."/>
            <person name="Frigaard N.-U."/>
            <person name="Bryant D."/>
            <person name="Woyke T."/>
        </authorList>
    </citation>
    <scope>NUCLEOTIDE SEQUENCE [LARGE SCALE GENOMIC DNA]</scope>
    <source>
        <strain evidence="3">ATCC 17096 / DSM 198 / 6111</strain>
    </source>
</reference>